<dbReference type="Proteomes" id="UP000294508">
    <property type="component" value="Unassembled WGS sequence"/>
</dbReference>
<gene>
    <name evidence="2" type="ORF">EV652_10126</name>
</gene>
<evidence type="ECO:0000313" key="2">
    <source>
        <dbReference type="EMBL" id="TCO35148.1"/>
    </source>
</evidence>
<feature type="compositionally biased region" description="Basic and acidic residues" evidence="1">
    <location>
        <begin position="152"/>
        <end position="164"/>
    </location>
</feature>
<name>A0A4R2HWZ3_9ACTN</name>
<accession>A0A4R2HWZ3</accession>
<evidence type="ECO:0000313" key="3">
    <source>
        <dbReference type="Proteomes" id="UP000294508"/>
    </source>
</evidence>
<dbReference type="AlphaFoldDB" id="A0A4R2HWZ3"/>
<dbReference type="SUPFAM" id="SSF50475">
    <property type="entry name" value="FMN-binding split barrel"/>
    <property type="match status" value="1"/>
</dbReference>
<evidence type="ECO:0008006" key="4">
    <source>
        <dbReference type="Google" id="ProtNLM"/>
    </source>
</evidence>
<comment type="caution">
    <text evidence="2">The sequence shown here is derived from an EMBL/GenBank/DDBJ whole genome shotgun (WGS) entry which is preliminary data.</text>
</comment>
<keyword evidence="3" id="KW-1185">Reference proteome</keyword>
<dbReference type="EMBL" id="SLWN01000001">
    <property type="protein sequence ID" value="TCO35148.1"/>
    <property type="molecule type" value="Genomic_DNA"/>
</dbReference>
<evidence type="ECO:0000256" key="1">
    <source>
        <dbReference type="SAM" id="MobiDB-lite"/>
    </source>
</evidence>
<dbReference type="InterPro" id="IPR012349">
    <property type="entry name" value="Split_barrel_FMN-bd"/>
</dbReference>
<reference evidence="2 3" key="1">
    <citation type="journal article" date="2015" name="Stand. Genomic Sci.">
        <title>Genomic Encyclopedia of Bacterial and Archaeal Type Strains, Phase III: the genomes of soil and plant-associated and newly described type strains.</title>
        <authorList>
            <person name="Whitman W.B."/>
            <person name="Woyke T."/>
            <person name="Klenk H.P."/>
            <person name="Zhou Y."/>
            <person name="Lilburn T.G."/>
            <person name="Beck B.J."/>
            <person name="De Vos P."/>
            <person name="Vandamme P."/>
            <person name="Eisen J.A."/>
            <person name="Garrity G."/>
            <person name="Hugenholtz P."/>
            <person name="Kyrpides N.C."/>
        </authorList>
    </citation>
    <scope>NUCLEOTIDE SEQUENCE [LARGE SCALE GENOMIC DNA]</scope>
    <source>
        <strain evidence="2 3">VKM Ac-2572</strain>
    </source>
</reference>
<feature type="region of interest" description="Disordered" evidence="1">
    <location>
        <begin position="132"/>
        <end position="172"/>
    </location>
</feature>
<dbReference type="Gene3D" id="2.30.110.10">
    <property type="entry name" value="Electron Transport, Fmn-binding Protein, Chain A"/>
    <property type="match status" value="1"/>
</dbReference>
<sequence>MVVQKEFVERAHRIVWCTVATVGPDHRPRTRILHPLWEATDEAGSPAVEPAGGLVGWIVTRVTPVKVRHLAYSPYLSCSYWEPGHEVAVADCRAEWVSDTATRQRVWELYRDAPAPLGYDFWSVFPDGPAPGRGASRPGLRSAGSEATGATREGRESQPRDRRAGGAAFNRESPSLLRLTPYRLRLTDVETLSGRKEPLAWP</sequence>
<dbReference type="RefSeq" id="WP_199237932.1">
    <property type="nucleotide sequence ID" value="NZ_SLWN01000001.1"/>
</dbReference>
<protein>
    <recommendedName>
        <fullName evidence="4">Pyridoxamine 5'-phosphate oxidase</fullName>
    </recommendedName>
</protein>
<proteinExistence type="predicted"/>
<organism evidence="2 3">
    <name type="scientific">Kribbella steppae</name>
    <dbReference type="NCBI Taxonomy" id="2512223"/>
    <lineage>
        <taxon>Bacteria</taxon>
        <taxon>Bacillati</taxon>
        <taxon>Actinomycetota</taxon>
        <taxon>Actinomycetes</taxon>
        <taxon>Propionibacteriales</taxon>
        <taxon>Kribbellaceae</taxon>
        <taxon>Kribbella</taxon>
    </lineage>
</organism>
<feature type="compositionally biased region" description="Low complexity" evidence="1">
    <location>
        <begin position="132"/>
        <end position="145"/>
    </location>
</feature>